<feature type="domain" description="Methyltransferase type 11" evidence="1">
    <location>
        <begin position="45"/>
        <end position="138"/>
    </location>
</feature>
<organism evidence="2 3">
    <name type="scientific">Actinomycetospora flava</name>
    <dbReference type="NCBI Taxonomy" id="3129232"/>
    <lineage>
        <taxon>Bacteria</taxon>
        <taxon>Bacillati</taxon>
        <taxon>Actinomycetota</taxon>
        <taxon>Actinomycetes</taxon>
        <taxon>Pseudonocardiales</taxon>
        <taxon>Pseudonocardiaceae</taxon>
        <taxon>Actinomycetospora</taxon>
    </lineage>
</organism>
<protein>
    <submittedName>
        <fullName evidence="2">Class I SAM-dependent methyltransferase</fullName>
        <ecNumber evidence="2">2.1.-.-</ecNumber>
    </submittedName>
</protein>
<sequence>MNTDSARWVGSMPEVYERCLVGPVFAPFATELARRAARGGPRDVLELAAGTGAVTAELVASCPDAAITATDLNPAMVERAAPRVPGAAWQVADAGRLPFPDAAFDRVVCGFGVMFLPDRRAAYAEVARVLRPGGRFLFTTWDTLATHGFAHPLGLALGQVFPGDVPAFLEAVPHGYTDTDRIADDVRAGGLDVVTVATVTLEGHADDARQIAAGFCTGSPLRADLERRGHLDGTVERVATAMTGMLGPGPVTASMTAHVVEAERPVSPGHGWY</sequence>
<keyword evidence="2" id="KW-0489">Methyltransferase</keyword>
<dbReference type="GO" id="GO:0032259">
    <property type="term" value="P:methylation"/>
    <property type="evidence" value="ECO:0007669"/>
    <property type="project" value="UniProtKB-KW"/>
</dbReference>
<evidence type="ECO:0000313" key="2">
    <source>
        <dbReference type="EMBL" id="MEJ2864092.1"/>
    </source>
</evidence>
<name>A0ABU8M9S8_9PSEU</name>
<dbReference type="SUPFAM" id="SSF53335">
    <property type="entry name" value="S-adenosyl-L-methionine-dependent methyltransferases"/>
    <property type="match status" value="1"/>
</dbReference>
<reference evidence="2 3" key="1">
    <citation type="submission" date="2024-03" db="EMBL/GenBank/DDBJ databases">
        <title>Actinomycetospora sp. OC33-EN07, a novel actinomycete isolated from wild orchid (Aerides multiflora).</title>
        <authorList>
            <person name="Suriyachadkun C."/>
        </authorList>
    </citation>
    <scope>NUCLEOTIDE SEQUENCE [LARGE SCALE GENOMIC DNA]</scope>
    <source>
        <strain evidence="2 3">OC33-EN07</strain>
    </source>
</reference>
<dbReference type="InterPro" id="IPR013216">
    <property type="entry name" value="Methyltransf_11"/>
</dbReference>
<evidence type="ECO:0000313" key="3">
    <source>
        <dbReference type="Proteomes" id="UP001369736"/>
    </source>
</evidence>
<dbReference type="RefSeq" id="WP_337705459.1">
    <property type="nucleotide sequence ID" value="NZ_JBBEGM010000010.1"/>
</dbReference>
<comment type="caution">
    <text evidence="2">The sequence shown here is derived from an EMBL/GenBank/DDBJ whole genome shotgun (WGS) entry which is preliminary data.</text>
</comment>
<dbReference type="PANTHER" id="PTHR43591">
    <property type="entry name" value="METHYLTRANSFERASE"/>
    <property type="match status" value="1"/>
</dbReference>
<dbReference type="Proteomes" id="UP001369736">
    <property type="component" value="Unassembled WGS sequence"/>
</dbReference>
<dbReference type="Pfam" id="PF08241">
    <property type="entry name" value="Methyltransf_11"/>
    <property type="match status" value="1"/>
</dbReference>
<dbReference type="Gene3D" id="3.40.50.150">
    <property type="entry name" value="Vaccinia Virus protein VP39"/>
    <property type="match status" value="1"/>
</dbReference>
<accession>A0ABU8M9S8</accession>
<evidence type="ECO:0000259" key="1">
    <source>
        <dbReference type="Pfam" id="PF08241"/>
    </source>
</evidence>
<dbReference type="PANTHER" id="PTHR43591:SF24">
    <property type="entry name" value="2-METHOXY-6-POLYPRENYL-1,4-BENZOQUINOL METHYLASE, MITOCHONDRIAL"/>
    <property type="match status" value="1"/>
</dbReference>
<gene>
    <name evidence="2" type="ORF">WCD58_23250</name>
</gene>
<dbReference type="EMBL" id="JBBEGM010000010">
    <property type="protein sequence ID" value="MEJ2864092.1"/>
    <property type="molecule type" value="Genomic_DNA"/>
</dbReference>
<dbReference type="InterPro" id="IPR029063">
    <property type="entry name" value="SAM-dependent_MTases_sf"/>
</dbReference>
<dbReference type="CDD" id="cd02440">
    <property type="entry name" value="AdoMet_MTases"/>
    <property type="match status" value="1"/>
</dbReference>
<keyword evidence="3" id="KW-1185">Reference proteome</keyword>
<dbReference type="GO" id="GO:0008168">
    <property type="term" value="F:methyltransferase activity"/>
    <property type="evidence" value="ECO:0007669"/>
    <property type="project" value="UniProtKB-KW"/>
</dbReference>
<dbReference type="EC" id="2.1.-.-" evidence="2"/>
<proteinExistence type="predicted"/>
<keyword evidence="2" id="KW-0808">Transferase</keyword>